<protein>
    <submittedName>
        <fullName evidence="3">Uncharacterized protein</fullName>
    </submittedName>
</protein>
<dbReference type="AlphaFoldDB" id="A0A0J0XY08"/>
<proteinExistence type="predicted"/>
<feature type="coiled-coil region" evidence="1">
    <location>
        <begin position="57"/>
        <end position="84"/>
    </location>
</feature>
<sequence length="594" mass="63969">MRDAAHDIKQTISALPSREEVKEDQAESLIQPLAQVQADMNKSIKEMLQDSQHDLLKQLVEQQRKQVEEQLQPIKEELAQMRATLAKPPSNPAPRTDKTTQALQGALIASLRSVDELKDALLPLNLEKTLPQVFGLANHLNVVHNKIDHVTVNTRGLPAVQQVQQSILERIVQVHARTASQELTGQKQIELSVKFGDKLSSLEADSLANAQALNAIGKEVEKQAEAARDAALRRQNAVDQSTQTNTPSIYANVNKQGGVDGLQHGHTLALESPVSSNSRFPPAFVDSPSAVEDLFDSRFPSSQGTSRSPQCSSTIVEDPQTVAPPVQLPIPRPVGPVKIKLRRRAPANKVTTPLIQEAPALNSPSKADDEAASDPSSSSLIPFGAASDPPSKKRKSPKPSEVPTSTMAAPRRTTRQRKTPVRWGQTPAPDGDDYIVLGTQPPTRPCRPIAPLPKKSKGKRKGKGKPKMIEPKVEVEDPLASTGLLIDLSTDSTYDNGDNGDESGLSIPSTTADSSTLHPSLSSIQSDPLPASHPSVVMETCLPASSAIEPLHITRSATSNLDGLTRQAFLAAPDERVESDGEATEEDDDQNPEG</sequence>
<dbReference type="GeneID" id="28982447"/>
<feature type="region of interest" description="Disordered" evidence="2">
    <location>
        <begin position="558"/>
        <end position="594"/>
    </location>
</feature>
<feature type="region of interest" description="Disordered" evidence="2">
    <location>
        <begin position="348"/>
        <end position="476"/>
    </location>
</feature>
<feature type="compositionally biased region" description="Polar residues" evidence="2">
    <location>
        <begin position="506"/>
        <end position="526"/>
    </location>
</feature>
<evidence type="ECO:0000256" key="1">
    <source>
        <dbReference type="SAM" id="Coils"/>
    </source>
</evidence>
<feature type="compositionally biased region" description="Acidic residues" evidence="2">
    <location>
        <begin position="580"/>
        <end position="594"/>
    </location>
</feature>
<feature type="region of interest" description="Disordered" evidence="2">
    <location>
        <begin position="489"/>
        <end position="535"/>
    </location>
</feature>
<feature type="compositionally biased region" description="Polar residues" evidence="2">
    <location>
        <begin position="299"/>
        <end position="315"/>
    </location>
</feature>
<dbReference type="Proteomes" id="UP000053611">
    <property type="component" value="Unassembled WGS sequence"/>
</dbReference>
<organism evidence="3 4">
    <name type="scientific">Cutaneotrichosporon oleaginosum</name>
    <dbReference type="NCBI Taxonomy" id="879819"/>
    <lineage>
        <taxon>Eukaryota</taxon>
        <taxon>Fungi</taxon>
        <taxon>Dikarya</taxon>
        <taxon>Basidiomycota</taxon>
        <taxon>Agaricomycotina</taxon>
        <taxon>Tremellomycetes</taxon>
        <taxon>Trichosporonales</taxon>
        <taxon>Trichosporonaceae</taxon>
        <taxon>Cutaneotrichosporon</taxon>
    </lineage>
</organism>
<keyword evidence="4" id="KW-1185">Reference proteome</keyword>
<feature type="compositionally biased region" description="Basic residues" evidence="2">
    <location>
        <begin position="454"/>
        <end position="466"/>
    </location>
</feature>
<dbReference type="RefSeq" id="XP_018282417.1">
    <property type="nucleotide sequence ID" value="XM_018421844.1"/>
</dbReference>
<accession>A0A0J0XY08</accession>
<evidence type="ECO:0000313" key="3">
    <source>
        <dbReference type="EMBL" id="KLT45926.1"/>
    </source>
</evidence>
<reference evidence="3 4" key="1">
    <citation type="submission" date="2015-03" db="EMBL/GenBank/DDBJ databases">
        <title>Genomics and transcriptomics of the oil-accumulating basidiomycete yeast T. oleaginosus allow insights into substrate utilization and the diverse evolutionary trajectories of mating systems in fungi.</title>
        <authorList>
            <consortium name="DOE Joint Genome Institute"/>
            <person name="Kourist R."/>
            <person name="Kracht O."/>
            <person name="Bracharz F."/>
            <person name="Lipzen A."/>
            <person name="Nolan M."/>
            <person name="Ohm R."/>
            <person name="Grigoriev I."/>
            <person name="Sun S."/>
            <person name="Heitman J."/>
            <person name="Bruck T."/>
            <person name="Nowrousian M."/>
        </authorList>
    </citation>
    <scope>NUCLEOTIDE SEQUENCE [LARGE SCALE GENOMIC DNA]</scope>
    <source>
        <strain evidence="3 4">IBC0246</strain>
    </source>
</reference>
<keyword evidence="1" id="KW-0175">Coiled coil</keyword>
<gene>
    <name evidence="3" type="ORF">CC85DRAFT_282069</name>
</gene>
<evidence type="ECO:0000256" key="2">
    <source>
        <dbReference type="SAM" id="MobiDB-lite"/>
    </source>
</evidence>
<evidence type="ECO:0000313" key="4">
    <source>
        <dbReference type="Proteomes" id="UP000053611"/>
    </source>
</evidence>
<feature type="region of interest" description="Disordered" evidence="2">
    <location>
        <begin position="295"/>
        <end position="315"/>
    </location>
</feature>
<feature type="compositionally biased region" description="Pro residues" evidence="2">
    <location>
        <begin position="442"/>
        <end position="451"/>
    </location>
</feature>
<dbReference type="EMBL" id="KQ087179">
    <property type="protein sequence ID" value="KLT45926.1"/>
    <property type="molecule type" value="Genomic_DNA"/>
</dbReference>
<name>A0A0J0XY08_9TREE</name>